<sequence>MSSGTDDWGCKKGIEELSDAELIVTSVNARPKVEELLKCGRAALEHISLYRTGIQTGSHCDMGNAVPERLVESIREVEAALKI</sequence>
<comment type="caution">
    <text evidence="1">The sequence shown here is derived from an EMBL/GenBank/DDBJ whole genome shotgun (WGS) entry which is preliminary data.</text>
</comment>
<proteinExistence type="predicted"/>
<evidence type="ECO:0000313" key="1">
    <source>
        <dbReference type="EMBL" id="KKM24737.1"/>
    </source>
</evidence>
<dbReference type="EMBL" id="LAZR01012860">
    <property type="protein sequence ID" value="KKM24737.1"/>
    <property type="molecule type" value="Genomic_DNA"/>
</dbReference>
<protein>
    <submittedName>
        <fullName evidence="1">Uncharacterized protein</fullName>
    </submittedName>
</protein>
<organism evidence="1">
    <name type="scientific">marine sediment metagenome</name>
    <dbReference type="NCBI Taxonomy" id="412755"/>
    <lineage>
        <taxon>unclassified sequences</taxon>
        <taxon>metagenomes</taxon>
        <taxon>ecological metagenomes</taxon>
    </lineage>
</organism>
<name>A0A0F9IBA2_9ZZZZ</name>
<gene>
    <name evidence="1" type="ORF">LCGC14_1602060</name>
</gene>
<dbReference type="AlphaFoldDB" id="A0A0F9IBA2"/>
<reference evidence="1" key="1">
    <citation type="journal article" date="2015" name="Nature">
        <title>Complex archaea that bridge the gap between prokaryotes and eukaryotes.</title>
        <authorList>
            <person name="Spang A."/>
            <person name="Saw J.H."/>
            <person name="Jorgensen S.L."/>
            <person name="Zaremba-Niedzwiedzka K."/>
            <person name="Martijn J."/>
            <person name="Lind A.E."/>
            <person name="van Eijk R."/>
            <person name="Schleper C."/>
            <person name="Guy L."/>
            <person name="Ettema T.J."/>
        </authorList>
    </citation>
    <scope>NUCLEOTIDE SEQUENCE</scope>
</reference>
<accession>A0A0F9IBA2</accession>